<gene>
    <name evidence="1" type="ORF">JFN93_23135</name>
</gene>
<proteinExistence type="predicted"/>
<name>A0A8J7M2N8_9BACT</name>
<organism evidence="1 2">
    <name type="scientific">Geomesophilobacter sediminis</name>
    <dbReference type="NCBI Taxonomy" id="2798584"/>
    <lineage>
        <taxon>Bacteria</taxon>
        <taxon>Pseudomonadati</taxon>
        <taxon>Thermodesulfobacteriota</taxon>
        <taxon>Desulfuromonadia</taxon>
        <taxon>Geobacterales</taxon>
        <taxon>Geobacteraceae</taxon>
        <taxon>Geomesophilobacter</taxon>
    </lineage>
</organism>
<protein>
    <submittedName>
        <fullName evidence="1">DUF177 domain-containing protein</fullName>
    </submittedName>
</protein>
<dbReference type="RefSeq" id="WP_199386760.1">
    <property type="nucleotide sequence ID" value="NZ_JAEMHM010000026.1"/>
</dbReference>
<dbReference type="Pfam" id="PF02620">
    <property type="entry name" value="YceD"/>
    <property type="match status" value="1"/>
</dbReference>
<dbReference type="PANTHER" id="PTHR34374:SF1">
    <property type="entry name" value="LARGE RIBOSOMAL RNA SUBUNIT ACCUMULATION PROTEIN YCED HOMOLOG 1, CHLOROPLASTIC"/>
    <property type="match status" value="1"/>
</dbReference>
<dbReference type="InterPro" id="IPR003772">
    <property type="entry name" value="YceD"/>
</dbReference>
<evidence type="ECO:0000313" key="1">
    <source>
        <dbReference type="EMBL" id="MBJ6727620.1"/>
    </source>
</evidence>
<evidence type="ECO:0000313" key="2">
    <source>
        <dbReference type="Proteomes" id="UP000636888"/>
    </source>
</evidence>
<reference evidence="1" key="1">
    <citation type="submission" date="2020-12" db="EMBL/GenBank/DDBJ databases">
        <title>Geomonas sp. Red875, isolated from river sediment.</title>
        <authorList>
            <person name="Xu Z."/>
            <person name="Zhang Z."/>
            <person name="Masuda Y."/>
            <person name="Itoh H."/>
            <person name="Senoo K."/>
        </authorList>
    </citation>
    <scope>NUCLEOTIDE SEQUENCE</scope>
    <source>
        <strain evidence="1">Red875</strain>
    </source>
</reference>
<accession>A0A8J7M2N8</accession>
<keyword evidence="2" id="KW-1185">Reference proteome</keyword>
<dbReference type="AlphaFoldDB" id="A0A8J7M2N8"/>
<dbReference type="Proteomes" id="UP000636888">
    <property type="component" value="Unassembled WGS sequence"/>
</dbReference>
<dbReference type="EMBL" id="JAEMHM010000026">
    <property type="protein sequence ID" value="MBJ6727620.1"/>
    <property type="molecule type" value="Genomic_DNA"/>
</dbReference>
<sequence>MKIRVEDAKKKTLQLAESEPASHYPALVELEDAGEARFIAPVNVAVQAYWEYDHLRAEGKVETRVALSCSRCLADFERDLSSEFTIFYTPGGTMSGDEEVELSEEELISVPFTGDEVDMANEIFEQVMMEIPYKPLCTDDCKGLCPNCGADLNQGECGCDRRGVNLKMSALKDLKIDK</sequence>
<comment type="caution">
    <text evidence="1">The sequence shown here is derived from an EMBL/GenBank/DDBJ whole genome shotgun (WGS) entry which is preliminary data.</text>
</comment>
<dbReference type="PANTHER" id="PTHR34374">
    <property type="entry name" value="LARGE RIBOSOMAL RNA SUBUNIT ACCUMULATION PROTEIN YCED HOMOLOG 1, CHLOROPLASTIC"/>
    <property type="match status" value="1"/>
</dbReference>